<dbReference type="Gene3D" id="3.30.1540.10">
    <property type="entry name" value="formyl-coa transferase, domain 3"/>
    <property type="match status" value="1"/>
</dbReference>
<comment type="caution">
    <text evidence="2">The sequence shown here is derived from an EMBL/GenBank/DDBJ whole genome shotgun (WGS) entry which is preliminary data.</text>
</comment>
<dbReference type="InterPro" id="IPR003673">
    <property type="entry name" value="CoA-Trfase_fam_III"/>
</dbReference>
<accession>A0A7W7F566</accession>
<keyword evidence="1 2" id="KW-0808">Transferase</keyword>
<gene>
    <name evidence="2" type="ORF">GGQ98_000601</name>
</gene>
<dbReference type="RefSeq" id="WP_184064876.1">
    <property type="nucleotide sequence ID" value="NZ_JACHNZ010000004.1"/>
</dbReference>
<sequence length="406" mass="42335">MGPLSGLKVLDLSRVLAGPWATQIFADLGAEVVKVERPGAGDDTRSWGPPFIADADGTPGDAAYYLSANRNKKSLAIDIADPRGAAVVRTLAERADVVVENFKAGGLARYGLDYAALAAVKPDIVYCSITGFGQDGPNAERPGYDFVIQAMAGLMSITGPAGGPPTKAGVAIADITTGLYATIAILAAIRHRDATGEGQHIDMALFDTALGWMANQAMNYLVSGKVPRPMGNAHPNIVPYQDFPTATRRIAVAVGNNGQFRAFANALGRPEWGEDARYAASPARVANRAALVAEIEAVLMQETAEHWLAALDAAGVPAGPVNDLAQAFAEEQTKARGLVIEQTHPLAGTVRTMAQPMRFSKTPPDYAKAPPELGADSADVLRAAGLSDAEINALAAAGVVETNARA</sequence>
<dbReference type="GO" id="GO:0008410">
    <property type="term" value="F:CoA-transferase activity"/>
    <property type="evidence" value="ECO:0007669"/>
    <property type="project" value="TreeGrafter"/>
</dbReference>
<evidence type="ECO:0000256" key="1">
    <source>
        <dbReference type="ARBA" id="ARBA00022679"/>
    </source>
</evidence>
<evidence type="ECO:0000313" key="3">
    <source>
        <dbReference type="Proteomes" id="UP000566324"/>
    </source>
</evidence>
<organism evidence="2 3">
    <name type="scientific">Sphingosinicella soli</name>
    <dbReference type="NCBI Taxonomy" id="333708"/>
    <lineage>
        <taxon>Bacteria</taxon>
        <taxon>Pseudomonadati</taxon>
        <taxon>Pseudomonadota</taxon>
        <taxon>Alphaproteobacteria</taxon>
        <taxon>Sphingomonadales</taxon>
        <taxon>Sphingosinicellaceae</taxon>
        <taxon>Sphingosinicella</taxon>
    </lineage>
</organism>
<dbReference type="InterPro" id="IPR050483">
    <property type="entry name" value="CoA-transferase_III_domain"/>
</dbReference>
<evidence type="ECO:0000313" key="2">
    <source>
        <dbReference type="EMBL" id="MBB4630996.1"/>
    </source>
</evidence>
<dbReference type="SUPFAM" id="SSF89796">
    <property type="entry name" value="CoA-transferase family III (CaiB/BaiF)"/>
    <property type="match status" value="1"/>
</dbReference>
<dbReference type="InterPro" id="IPR044855">
    <property type="entry name" value="CoA-Trfase_III_dom3_sf"/>
</dbReference>
<dbReference type="AlphaFoldDB" id="A0A7W7F566"/>
<name>A0A7W7F566_9SPHN</name>
<dbReference type="PANTHER" id="PTHR48207">
    <property type="entry name" value="SUCCINATE--HYDROXYMETHYLGLUTARATE COA-TRANSFERASE"/>
    <property type="match status" value="1"/>
</dbReference>
<dbReference type="Proteomes" id="UP000566324">
    <property type="component" value="Unassembled WGS sequence"/>
</dbReference>
<keyword evidence="3" id="KW-1185">Reference proteome</keyword>
<dbReference type="Pfam" id="PF02515">
    <property type="entry name" value="CoA_transf_3"/>
    <property type="match status" value="1"/>
</dbReference>
<reference evidence="2 3" key="1">
    <citation type="submission" date="2020-08" db="EMBL/GenBank/DDBJ databases">
        <title>Genomic Encyclopedia of Type Strains, Phase IV (KMG-IV): sequencing the most valuable type-strain genomes for metagenomic binning, comparative biology and taxonomic classification.</title>
        <authorList>
            <person name="Goeker M."/>
        </authorList>
    </citation>
    <scope>NUCLEOTIDE SEQUENCE [LARGE SCALE GENOMIC DNA]</scope>
    <source>
        <strain evidence="2 3">DSM 17328</strain>
    </source>
</reference>
<dbReference type="PANTHER" id="PTHR48207:SF3">
    <property type="entry name" value="SUCCINATE--HYDROXYMETHYLGLUTARATE COA-TRANSFERASE"/>
    <property type="match status" value="1"/>
</dbReference>
<proteinExistence type="predicted"/>
<dbReference type="Gene3D" id="3.40.50.10540">
    <property type="entry name" value="Crotonobetainyl-coa:carnitine coa-transferase, domain 1"/>
    <property type="match status" value="1"/>
</dbReference>
<dbReference type="EMBL" id="JACHNZ010000004">
    <property type="protein sequence ID" value="MBB4630996.1"/>
    <property type="molecule type" value="Genomic_DNA"/>
</dbReference>
<protein>
    <submittedName>
        <fullName evidence="2">Crotonobetainyl-CoA:carnitine CoA-transferase CaiB-like acyl-CoA transferase</fullName>
    </submittedName>
</protein>
<dbReference type="InterPro" id="IPR023606">
    <property type="entry name" value="CoA-Trfase_III_dom_1_sf"/>
</dbReference>